<reference evidence="1 2" key="4">
    <citation type="journal article" date="2011" name="BMC Genomics">
        <title>RNA-Seq improves annotation of protein-coding genes in the cucumber genome.</title>
        <authorList>
            <person name="Li Z."/>
            <person name="Zhang Z."/>
            <person name="Yan P."/>
            <person name="Huang S."/>
            <person name="Fei Z."/>
            <person name="Lin K."/>
        </authorList>
    </citation>
    <scope>NUCLEOTIDE SEQUENCE [LARGE SCALE GENOMIC DNA]</scope>
    <source>
        <strain evidence="2">cv. 9930</strain>
    </source>
</reference>
<dbReference type="Gramene" id="KGN62585">
    <property type="protein sequence ID" value="KGN62585"/>
    <property type="gene ID" value="Csa_2G361510"/>
</dbReference>
<dbReference type="EMBL" id="CM002923">
    <property type="protein sequence ID" value="KGN62585.1"/>
    <property type="molecule type" value="Genomic_DNA"/>
</dbReference>
<reference evidence="1 2" key="2">
    <citation type="journal article" date="2009" name="PLoS ONE">
        <title>An integrated genetic and cytogenetic map of the cucumber genome.</title>
        <authorList>
            <person name="Ren Y."/>
            <person name="Zhang Z."/>
            <person name="Liu J."/>
            <person name="Staub J.E."/>
            <person name="Han Y."/>
            <person name="Cheng Z."/>
            <person name="Li X."/>
            <person name="Lu J."/>
            <person name="Miao H."/>
            <person name="Kang H."/>
            <person name="Xie B."/>
            <person name="Gu X."/>
            <person name="Wang X."/>
            <person name="Du Y."/>
            <person name="Jin W."/>
            <person name="Huang S."/>
        </authorList>
    </citation>
    <scope>NUCLEOTIDE SEQUENCE [LARGE SCALE GENOMIC DNA]</scope>
    <source>
        <strain evidence="2">cv. 9930</strain>
    </source>
</reference>
<dbReference type="AlphaFoldDB" id="A0A0A0LL10"/>
<reference evidence="1 2" key="1">
    <citation type="journal article" date="2009" name="Nat. Genet.">
        <title>The genome of the cucumber, Cucumis sativus L.</title>
        <authorList>
            <person name="Huang S."/>
            <person name="Li R."/>
            <person name="Zhang Z."/>
            <person name="Li L."/>
            <person name="Gu X."/>
            <person name="Fan W."/>
            <person name="Lucas W.J."/>
            <person name="Wang X."/>
            <person name="Xie B."/>
            <person name="Ni P."/>
            <person name="Ren Y."/>
            <person name="Zhu H."/>
            <person name="Li J."/>
            <person name="Lin K."/>
            <person name="Jin W."/>
            <person name="Fei Z."/>
            <person name="Li G."/>
            <person name="Staub J."/>
            <person name="Kilian A."/>
            <person name="van der Vossen E.A."/>
            <person name="Wu Y."/>
            <person name="Guo J."/>
            <person name="He J."/>
            <person name="Jia Z."/>
            <person name="Ren Y."/>
            <person name="Tian G."/>
            <person name="Lu Y."/>
            <person name="Ruan J."/>
            <person name="Qian W."/>
            <person name="Wang M."/>
            <person name="Huang Q."/>
            <person name="Li B."/>
            <person name="Xuan Z."/>
            <person name="Cao J."/>
            <person name="Asan"/>
            <person name="Wu Z."/>
            <person name="Zhang J."/>
            <person name="Cai Q."/>
            <person name="Bai Y."/>
            <person name="Zhao B."/>
            <person name="Han Y."/>
            <person name="Li Y."/>
            <person name="Li X."/>
            <person name="Wang S."/>
            <person name="Shi Q."/>
            <person name="Liu S."/>
            <person name="Cho W.K."/>
            <person name="Kim J.Y."/>
            <person name="Xu Y."/>
            <person name="Heller-Uszynska K."/>
            <person name="Miao H."/>
            <person name="Cheng Z."/>
            <person name="Zhang S."/>
            <person name="Wu J."/>
            <person name="Yang Y."/>
            <person name="Kang H."/>
            <person name="Li M."/>
            <person name="Liang H."/>
            <person name="Ren X."/>
            <person name="Shi Z."/>
            <person name="Wen M."/>
            <person name="Jian M."/>
            <person name="Yang H."/>
            <person name="Zhang G."/>
            <person name="Yang Z."/>
            <person name="Chen R."/>
            <person name="Liu S."/>
            <person name="Li J."/>
            <person name="Ma L."/>
            <person name="Liu H."/>
            <person name="Zhou Y."/>
            <person name="Zhao J."/>
            <person name="Fang X."/>
            <person name="Li G."/>
            <person name="Fang L."/>
            <person name="Li Y."/>
            <person name="Liu D."/>
            <person name="Zheng H."/>
            <person name="Zhang Y."/>
            <person name="Qin N."/>
            <person name="Li Z."/>
            <person name="Yang G."/>
            <person name="Yang S."/>
            <person name="Bolund L."/>
            <person name="Kristiansen K."/>
            <person name="Zheng H."/>
            <person name="Li S."/>
            <person name="Zhang X."/>
            <person name="Yang H."/>
            <person name="Wang J."/>
            <person name="Sun R."/>
            <person name="Zhang B."/>
            <person name="Jiang S."/>
            <person name="Wang J."/>
            <person name="Du Y."/>
            <person name="Li S."/>
        </authorList>
    </citation>
    <scope>NUCLEOTIDE SEQUENCE [LARGE SCALE GENOMIC DNA]</scope>
    <source>
        <strain evidence="2">cv. 9930</strain>
    </source>
</reference>
<organism evidence="1 2">
    <name type="scientific">Cucumis sativus</name>
    <name type="common">Cucumber</name>
    <dbReference type="NCBI Taxonomy" id="3659"/>
    <lineage>
        <taxon>Eukaryota</taxon>
        <taxon>Viridiplantae</taxon>
        <taxon>Streptophyta</taxon>
        <taxon>Embryophyta</taxon>
        <taxon>Tracheophyta</taxon>
        <taxon>Spermatophyta</taxon>
        <taxon>Magnoliopsida</taxon>
        <taxon>eudicotyledons</taxon>
        <taxon>Gunneridae</taxon>
        <taxon>Pentapetalae</taxon>
        <taxon>rosids</taxon>
        <taxon>fabids</taxon>
        <taxon>Cucurbitales</taxon>
        <taxon>Cucurbitaceae</taxon>
        <taxon>Benincaseae</taxon>
        <taxon>Cucumis</taxon>
    </lineage>
</organism>
<dbReference type="Proteomes" id="UP000029981">
    <property type="component" value="Chromosome 2"/>
</dbReference>
<keyword evidence="2" id="KW-1185">Reference proteome</keyword>
<accession>A0A0A0LL10</accession>
<evidence type="ECO:0000313" key="2">
    <source>
        <dbReference type="Proteomes" id="UP000029981"/>
    </source>
</evidence>
<evidence type="ECO:0000313" key="1">
    <source>
        <dbReference type="EMBL" id="KGN62585.1"/>
    </source>
</evidence>
<proteinExistence type="predicted"/>
<sequence length="109" mass="12109">MESMSQRRTSLFFGQQNQRRIGAKLNSLSNLLLGRTSPRSPFPPFSTTGVTCFFPPFDRSTSPSFLNLAAADPENLITGKYYPDFIRGIIQWSCEVSAICILSMPLKAA</sequence>
<name>A0A0A0LL10_CUCSA</name>
<gene>
    <name evidence="1" type="ORF">Csa_2G361510</name>
</gene>
<reference evidence="1 2" key="3">
    <citation type="journal article" date="2010" name="BMC Genomics">
        <title>Transcriptome sequencing and comparative analysis of cucumber flowers with different sex types.</title>
        <authorList>
            <person name="Guo S."/>
            <person name="Zheng Y."/>
            <person name="Joung J.G."/>
            <person name="Liu S."/>
            <person name="Zhang Z."/>
            <person name="Crasta O.R."/>
            <person name="Sobral B.W."/>
            <person name="Xu Y."/>
            <person name="Huang S."/>
            <person name="Fei Z."/>
        </authorList>
    </citation>
    <scope>NUCLEOTIDE SEQUENCE [LARGE SCALE GENOMIC DNA]</scope>
    <source>
        <strain evidence="2">cv. 9930</strain>
    </source>
</reference>
<protein>
    <submittedName>
        <fullName evidence="1">Uncharacterized protein</fullName>
    </submittedName>
</protein>